<name>A0ABQ6GQH8_9GAMM</name>
<keyword evidence="7" id="KW-1185">Reference proteome</keyword>
<dbReference type="Proteomes" id="UP001157186">
    <property type="component" value="Unassembled WGS sequence"/>
</dbReference>
<dbReference type="PANTHER" id="PTHR11271">
    <property type="entry name" value="GUANINE DEAMINASE"/>
    <property type="match status" value="1"/>
</dbReference>
<evidence type="ECO:0000256" key="4">
    <source>
        <dbReference type="ARBA" id="ARBA00022833"/>
    </source>
</evidence>
<dbReference type="NCBIfam" id="NF006684">
    <property type="entry name" value="PRK09229.1-5"/>
    <property type="match status" value="1"/>
</dbReference>
<evidence type="ECO:0000313" key="7">
    <source>
        <dbReference type="Proteomes" id="UP001157186"/>
    </source>
</evidence>
<feature type="domain" description="Amidohydrolase-related" evidence="5">
    <location>
        <begin position="43"/>
        <end position="428"/>
    </location>
</feature>
<dbReference type="SUPFAM" id="SSF51338">
    <property type="entry name" value="Composite domain of metallo-dependent hydrolases"/>
    <property type="match status" value="1"/>
</dbReference>
<evidence type="ECO:0000313" key="6">
    <source>
        <dbReference type="EMBL" id="GLX78225.1"/>
    </source>
</evidence>
<dbReference type="SUPFAM" id="SSF51556">
    <property type="entry name" value="Metallo-dependent hydrolases"/>
    <property type="match status" value="1"/>
</dbReference>
<keyword evidence="2" id="KW-0479">Metal-binding</keyword>
<accession>A0ABQ6GQH8</accession>
<keyword evidence="4" id="KW-0862">Zinc</keyword>
<dbReference type="RefSeq" id="WP_284244111.1">
    <property type="nucleotide sequence ID" value="NZ_BSST01000001.1"/>
</dbReference>
<reference evidence="6 7" key="1">
    <citation type="submission" date="2023-03" db="EMBL/GenBank/DDBJ databases">
        <title>Draft genome sequence of Thalassotalea insulae KCTC 62186T.</title>
        <authorList>
            <person name="Sawabe T."/>
        </authorList>
    </citation>
    <scope>NUCLEOTIDE SEQUENCE [LARGE SCALE GENOMIC DNA]</scope>
    <source>
        <strain evidence="6 7">KCTC 62186</strain>
    </source>
</reference>
<proteinExistence type="predicted"/>
<dbReference type="PANTHER" id="PTHR11271:SF48">
    <property type="entry name" value="AMIDOHYDROLASE-RELATED DOMAIN-CONTAINING PROTEIN"/>
    <property type="match status" value="1"/>
</dbReference>
<keyword evidence="3" id="KW-0378">Hydrolase</keyword>
<gene>
    <name evidence="6" type="ORF">tinsulaeT_15650</name>
</gene>
<dbReference type="InterPro" id="IPR006680">
    <property type="entry name" value="Amidohydro-rel"/>
</dbReference>
<evidence type="ECO:0000256" key="1">
    <source>
        <dbReference type="ARBA" id="ARBA00001947"/>
    </source>
</evidence>
<dbReference type="Pfam" id="PF01979">
    <property type="entry name" value="Amidohydro_1"/>
    <property type="match status" value="1"/>
</dbReference>
<dbReference type="Gene3D" id="3.20.20.140">
    <property type="entry name" value="Metal-dependent hydrolases"/>
    <property type="match status" value="1"/>
</dbReference>
<comment type="cofactor">
    <cofactor evidence="1">
        <name>Zn(2+)</name>
        <dbReference type="ChEBI" id="CHEBI:29105"/>
    </cofactor>
</comment>
<dbReference type="Gene3D" id="2.30.40.10">
    <property type="entry name" value="Urease, subunit C, domain 1"/>
    <property type="match status" value="1"/>
</dbReference>
<evidence type="ECO:0000256" key="3">
    <source>
        <dbReference type="ARBA" id="ARBA00022801"/>
    </source>
</evidence>
<evidence type="ECO:0000259" key="5">
    <source>
        <dbReference type="Pfam" id="PF01979"/>
    </source>
</evidence>
<dbReference type="NCBIfam" id="TIGR02022">
    <property type="entry name" value="hutF"/>
    <property type="match status" value="1"/>
</dbReference>
<sequence length="453" mass="49936">MKLHAQRILLADGWKTDQTLTIENGVITAINTGVDHTAESVGTVIPGMVNCHSHAFQRAFAGFSEQGSEGQDSFWTWRKIMYKFLGQLTVEQAQLIATQLYIEMLKMGYTRVAEFHYLHHAPDGSNYPELAAMSRALFEAGKNSGIGLTLLPVLYRFSGFGPLPANDGQKRFINSVEQFNQLVTDCIALSNDYSNTNVGIAPHSLRAVDLESLSAAVEHVRTYDTKAPVHIHIAEQQKEVNDCLAHYGKRPVQWLLDNMTLDQHWCLIHATHINETERQGIATSGAIAGICPTTEANLGDGVFPTTEYLAEQGTFAIGSDSHISVNPIEELRWLEYAQRLTRQQRAVLANSEELSVGRNLWQRAALGGAQSTNTNVGELTVGKQADLLVLDQNQLSLFAHSEQHLLDSLVFATQSNAIDKVMVNGQWVITDGKHSEEESVSQAFAKLLAKLSA</sequence>
<evidence type="ECO:0000256" key="2">
    <source>
        <dbReference type="ARBA" id="ARBA00022723"/>
    </source>
</evidence>
<comment type="caution">
    <text evidence="6">The sequence shown here is derived from an EMBL/GenBank/DDBJ whole genome shotgun (WGS) entry which is preliminary data.</text>
</comment>
<dbReference type="InterPro" id="IPR032466">
    <property type="entry name" value="Metal_Hydrolase"/>
</dbReference>
<dbReference type="InterPro" id="IPR010252">
    <property type="entry name" value="HutF"/>
</dbReference>
<dbReference type="EMBL" id="BSST01000001">
    <property type="protein sequence ID" value="GLX78225.1"/>
    <property type="molecule type" value="Genomic_DNA"/>
</dbReference>
<dbReference type="NCBIfam" id="NF006681">
    <property type="entry name" value="PRK09229.1-2"/>
    <property type="match status" value="1"/>
</dbReference>
<organism evidence="6 7">
    <name type="scientific">Thalassotalea insulae</name>
    <dbReference type="NCBI Taxonomy" id="2056778"/>
    <lineage>
        <taxon>Bacteria</taxon>
        <taxon>Pseudomonadati</taxon>
        <taxon>Pseudomonadota</taxon>
        <taxon>Gammaproteobacteria</taxon>
        <taxon>Alteromonadales</taxon>
        <taxon>Colwelliaceae</taxon>
        <taxon>Thalassotalea</taxon>
    </lineage>
</organism>
<dbReference type="InterPro" id="IPR051607">
    <property type="entry name" value="Metallo-dep_hydrolases"/>
</dbReference>
<dbReference type="InterPro" id="IPR011059">
    <property type="entry name" value="Metal-dep_hydrolase_composite"/>
</dbReference>
<protein>
    <submittedName>
        <fullName evidence="6">Formimidoylglutamate deiminase</fullName>
    </submittedName>
</protein>